<dbReference type="Proteomes" id="UP001429580">
    <property type="component" value="Unassembled WGS sequence"/>
</dbReference>
<feature type="domain" description="LysR substrate-binding" evidence="1">
    <location>
        <begin position="147"/>
        <end position="213"/>
    </location>
</feature>
<evidence type="ECO:0000259" key="1">
    <source>
        <dbReference type="Pfam" id="PF03466"/>
    </source>
</evidence>
<keyword evidence="3" id="KW-1185">Reference proteome</keyword>
<proteinExistence type="predicted"/>
<dbReference type="SUPFAM" id="SSF53850">
    <property type="entry name" value="Periplasmic binding protein-like II"/>
    <property type="match status" value="1"/>
</dbReference>
<evidence type="ECO:0000313" key="2">
    <source>
        <dbReference type="EMBL" id="NIJ59124.1"/>
    </source>
</evidence>
<name>A0ABX0V4W8_9HYPH</name>
<dbReference type="InterPro" id="IPR005119">
    <property type="entry name" value="LysR_subst-bd"/>
</dbReference>
<dbReference type="InterPro" id="IPR039261">
    <property type="entry name" value="FNR_nucleotide-bd"/>
</dbReference>
<dbReference type="Gene3D" id="3.40.50.80">
    <property type="entry name" value="Nucleotide-binding domain of ferredoxin-NADP reductase (FNR) module"/>
    <property type="match status" value="1"/>
</dbReference>
<dbReference type="RefSeq" id="WP_166954192.1">
    <property type="nucleotide sequence ID" value="NZ_JAASQI010000007.1"/>
</dbReference>
<evidence type="ECO:0000313" key="3">
    <source>
        <dbReference type="Proteomes" id="UP001429580"/>
    </source>
</evidence>
<comment type="caution">
    <text evidence="2">The sequence shown here is derived from an EMBL/GenBank/DDBJ whole genome shotgun (WGS) entry which is preliminary data.</text>
</comment>
<dbReference type="Pfam" id="PF03466">
    <property type="entry name" value="LysR_substrate"/>
    <property type="match status" value="1"/>
</dbReference>
<gene>
    <name evidence="2" type="ORF">FHS82_002979</name>
</gene>
<sequence>MEGPYGCFTFGDDRPRQIWIGGGIGITPFLARMKHMALQKGTPDWPLSQQIDLFHSTADVDEEARGKLTEGASGADVHLHVLIDARDSYLTGERIREPEVRHLLVRQGGAAGIDGCAGHAGCGECRNPVCRSPIADRLTVTQNLGPTDAVKHAVAASLGISIVLDASVTNEVRDGRLHAIEIEDAALAKDIYVIIPAKTPPNSEIHRFVAFLME</sequence>
<protein>
    <submittedName>
        <fullName evidence="2">DNA-binding transcriptional LysR family regulator</fullName>
    </submittedName>
</protein>
<dbReference type="GO" id="GO:0003677">
    <property type="term" value="F:DNA binding"/>
    <property type="evidence" value="ECO:0007669"/>
    <property type="project" value="UniProtKB-KW"/>
</dbReference>
<organism evidence="2 3">
    <name type="scientific">Pseudochelatococcus lubricantis</name>
    <dbReference type="NCBI Taxonomy" id="1538102"/>
    <lineage>
        <taxon>Bacteria</taxon>
        <taxon>Pseudomonadati</taxon>
        <taxon>Pseudomonadota</taxon>
        <taxon>Alphaproteobacteria</taxon>
        <taxon>Hyphomicrobiales</taxon>
        <taxon>Chelatococcaceae</taxon>
        <taxon>Pseudochelatococcus</taxon>
    </lineage>
</organism>
<keyword evidence="2" id="KW-0238">DNA-binding</keyword>
<accession>A0ABX0V4W8</accession>
<reference evidence="2 3" key="1">
    <citation type="submission" date="2020-03" db="EMBL/GenBank/DDBJ databases">
        <title>Genomic Encyclopedia of Type Strains, Phase IV (KMG-IV): sequencing the most valuable type-strain genomes for metagenomic binning, comparative biology and taxonomic classification.</title>
        <authorList>
            <person name="Goeker M."/>
        </authorList>
    </citation>
    <scope>NUCLEOTIDE SEQUENCE [LARGE SCALE GENOMIC DNA]</scope>
    <source>
        <strain evidence="2 3">DSM 103870</strain>
    </source>
</reference>
<dbReference type="EMBL" id="JAASQI010000007">
    <property type="protein sequence ID" value="NIJ59124.1"/>
    <property type="molecule type" value="Genomic_DNA"/>
</dbReference>
<dbReference type="SUPFAM" id="SSF52343">
    <property type="entry name" value="Ferredoxin reductase-like, C-terminal NADP-linked domain"/>
    <property type="match status" value="1"/>
</dbReference>